<evidence type="ECO:0000313" key="4">
    <source>
        <dbReference type="EMBL" id="KAK8743202.1"/>
    </source>
</evidence>
<dbReference type="Pfam" id="PF11630">
    <property type="entry name" value="Anti-LPS-SCYG"/>
    <property type="match status" value="1"/>
</dbReference>
<evidence type="ECO:0000313" key="5">
    <source>
        <dbReference type="Proteomes" id="UP001445076"/>
    </source>
</evidence>
<keyword evidence="5" id="KW-1185">Reference proteome</keyword>
<proteinExistence type="predicted"/>
<feature type="chain" id="PRO_5043587006" description="Anti-lipopolysaccharide factor" evidence="3">
    <location>
        <begin position="30"/>
        <end position="127"/>
    </location>
</feature>
<reference evidence="4 5" key="1">
    <citation type="journal article" date="2024" name="BMC Genomics">
        <title>Genome assembly of redclaw crayfish (Cherax quadricarinatus) provides insights into its immune adaptation and hypoxia tolerance.</title>
        <authorList>
            <person name="Liu Z."/>
            <person name="Zheng J."/>
            <person name="Li H."/>
            <person name="Fang K."/>
            <person name="Wang S."/>
            <person name="He J."/>
            <person name="Zhou D."/>
            <person name="Weng S."/>
            <person name="Chi M."/>
            <person name="Gu Z."/>
            <person name="He J."/>
            <person name="Li F."/>
            <person name="Wang M."/>
        </authorList>
    </citation>
    <scope>NUCLEOTIDE SEQUENCE [LARGE SCALE GENOMIC DNA]</scope>
    <source>
        <strain evidence="4">ZL_2023a</strain>
    </source>
</reference>
<dbReference type="GO" id="GO:0042742">
    <property type="term" value="P:defense response to bacterium"/>
    <property type="evidence" value="ECO:0007669"/>
    <property type="project" value="UniProtKB-KW"/>
</dbReference>
<dbReference type="EMBL" id="JARKIK010000026">
    <property type="protein sequence ID" value="KAK8743202.1"/>
    <property type="molecule type" value="Genomic_DNA"/>
</dbReference>
<keyword evidence="2" id="KW-0044">Antibiotic</keyword>
<dbReference type="AlphaFoldDB" id="A0AAW0XUQ2"/>
<dbReference type="Gene3D" id="3.30.160.320">
    <property type="match status" value="1"/>
</dbReference>
<dbReference type="InterPro" id="IPR024509">
    <property type="entry name" value="Anti-LPS_factor/Scygonadin"/>
</dbReference>
<keyword evidence="3" id="KW-0732">Signal</keyword>
<name>A0AAW0XUQ2_CHEQU</name>
<protein>
    <recommendedName>
        <fullName evidence="6">Anti-lipopolysaccharide factor</fullName>
    </recommendedName>
</protein>
<comment type="caution">
    <text evidence="4">The sequence shown here is derived from an EMBL/GenBank/DDBJ whole genome shotgun (WGS) entry which is preliminary data.</text>
</comment>
<dbReference type="Proteomes" id="UP001445076">
    <property type="component" value="Unassembled WGS sequence"/>
</dbReference>
<feature type="signal peptide" evidence="3">
    <location>
        <begin position="1"/>
        <end position="29"/>
    </location>
</feature>
<sequence>TNATMRTATLVSVVVVSLLVAPLVPQSNAQIWEAIAGAVTNKVISLWDHGEVELMEHYCNYIVTPMIRRWQLYYRGRMWCPGWTTIRAEATTRSRSGVIGDTTRDFVRKAFQAGIITEQEARAWLNS</sequence>
<evidence type="ECO:0000256" key="1">
    <source>
        <dbReference type="ARBA" id="ARBA00022529"/>
    </source>
</evidence>
<evidence type="ECO:0008006" key="6">
    <source>
        <dbReference type="Google" id="ProtNLM"/>
    </source>
</evidence>
<accession>A0AAW0XUQ2</accession>
<keyword evidence="1" id="KW-0929">Antimicrobial</keyword>
<evidence type="ECO:0000256" key="3">
    <source>
        <dbReference type="SAM" id="SignalP"/>
    </source>
</evidence>
<evidence type="ECO:0000256" key="2">
    <source>
        <dbReference type="ARBA" id="ARBA00023022"/>
    </source>
</evidence>
<gene>
    <name evidence="4" type="ORF">OTU49_001592</name>
</gene>
<dbReference type="InterPro" id="IPR038539">
    <property type="entry name" value="Anti-LPS_factor/Scygonadin_sf"/>
</dbReference>
<feature type="non-terminal residue" evidence="4">
    <location>
        <position position="1"/>
    </location>
</feature>
<organism evidence="4 5">
    <name type="scientific">Cherax quadricarinatus</name>
    <name type="common">Australian red claw crayfish</name>
    <dbReference type="NCBI Taxonomy" id="27406"/>
    <lineage>
        <taxon>Eukaryota</taxon>
        <taxon>Metazoa</taxon>
        <taxon>Ecdysozoa</taxon>
        <taxon>Arthropoda</taxon>
        <taxon>Crustacea</taxon>
        <taxon>Multicrustacea</taxon>
        <taxon>Malacostraca</taxon>
        <taxon>Eumalacostraca</taxon>
        <taxon>Eucarida</taxon>
        <taxon>Decapoda</taxon>
        <taxon>Pleocyemata</taxon>
        <taxon>Astacidea</taxon>
        <taxon>Parastacoidea</taxon>
        <taxon>Parastacidae</taxon>
        <taxon>Cherax</taxon>
    </lineage>
</organism>